<accession>A0A518N2I4</accession>
<dbReference type="AlphaFoldDB" id="A0A518N2I4"/>
<dbReference type="EMBL" id="CP042218">
    <property type="protein sequence ID" value="QDW66118.1"/>
    <property type="molecule type" value="Genomic_DNA"/>
</dbReference>
<reference evidence="1 2" key="1">
    <citation type="submission" date="2019-07" db="EMBL/GenBank/DDBJ databases">
        <title>Full genome sequence of Luteimonas sp. Gr-4.</title>
        <authorList>
            <person name="Im W.-T."/>
        </authorList>
    </citation>
    <scope>NUCLEOTIDE SEQUENCE [LARGE SCALE GENOMIC DNA]</scope>
    <source>
        <strain evidence="1 2">Gr-4</strain>
    </source>
</reference>
<dbReference type="InterPro" id="IPR043129">
    <property type="entry name" value="ATPase_NBD"/>
</dbReference>
<dbReference type="OrthoDB" id="7903685at2"/>
<sequence length="341" mass="37140">MARHAATRGRGVSIDSWNLPLSHPDGGFVGDRASQTAFRELLDQARRLHGTCVRDPFGRTPSQEVGKRDIDMVLVGGDPDAAHIVHLAVEEYARSLAAVVRTFIAQPEWRGVRHIVLGGGFPDHEAGRLAIRRAARLLRLARTGVRLRLLGHDSDEGGLLGWVQLAPDSALRRQAFLAVDIGGTNIRCGIVEPRLDEDRSGGRARVLEHAQWRHADDAPDRDAAMRRLAAMLNGLSAHARTRGIDLAPFVGIACPGEVDRGGHLRNGTQNLPGDWESDDFFIAEALGAWLAPVRGRAPRVLLHNDAVVQGLSQRPRMRALRRWGVLTIGTGLGNASYTNHG</sequence>
<evidence type="ECO:0000313" key="1">
    <source>
        <dbReference type="EMBL" id="QDW66118.1"/>
    </source>
</evidence>
<evidence type="ECO:0000313" key="2">
    <source>
        <dbReference type="Proteomes" id="UP000316584"/>
    </source>
</evidence>
<protein>
    <submittedName>
        <fullName evidence="1">ROK family protein</fullName>
    </submittedName>
</protein>
<dbReference type="KEGG" id="lug:FPZ22_03795"/>
<dbReference type="RefSeq" id="WP_144890509.1">
    <property type="nucleotide sequence ID" value="NZ_CP042218.1"/>
</dbReference>
<gene>
    <name evidence="1" type="ORF">FPZ22_03795</name>
</gene>
<dbReference type="SUPFAM" id="SSF53067">
    <property type="entry name" value="Actin-like ATPase domain"/>
    <property type="match status" value="1"/>
</dbReference>
<keyword evidence="2" id="KW-1185">Reference proteome</keyword>
<proteinExistence type="predicted"/>
<dbReference type="Gene3D" id="3.30.420.40">
    <property type="match status" value="1"/>
</dbReference>
<name>A0A518N2I4_9GAMM</name>
<dbReference type="Proteomes" id="UP000316584">
    <property type="component" value="Chromosome"/>
</dbReference>
<organism evidence="1 2">
    <name type="scientific">Luteimonas granuli</name>
    <dbReference type="NCBI Taxonomy" id="1176533"/>
    <lineage>
        <taxon>Bacteria</taxon>
        <taxon>Pseudomonadati</taxon>
        <taxon>Pseudomonadota</taxon>
        <taxon>Gammaproteobacteria</taxon>
        <taxon>Lysobacterales</taxon>
        <taxon>Lysobacteraceae</taxon>
        <taxon>Luteimonas</taxon>
    </lineage>
</organism>